<keyword evidence="7" id="KW-0963">Cytoplasm</keyword>
<dbReference type="RefSeq" id="WP_257510769.1">
    <property type="nucleotide sequence ID" value="NZ_JANKHG010000014.1"/>
</dbReference>
<reference evidence="9" key="1">
    <citation type="submission" date="2022-07" db="EMBL/GenBank/DDBJ databases">
        <authorList>
            <person name="Xamxidin M."/>
        </authorList>
    </citation>
    <scope>NUCLEOTIDE SEQUENCE</scope>
    <source>
        <strain evidence="9">YS8-69</strain>
    </source>
</reference>
<dbReference type="Proteomes" id="UP001165267">
    <property type="component" value="Unassembled WGS sequence"/>
</dbReference>
<keyword evidence="4 7" id="KW-0324">Glycolysis</keyword>
<sequence length="521" mass="57311">MKPSSTTTSALNPGYLSRSIGPLHINLDRQLYNISHVLSFEQSEANQRLSSFIQKMFSGQVVNGTEQRPAGHWALRAACNAQAYPAPVSLLVNGRDEIELARQVQEHMQLFVEQVRSGRYTTPDGVRYDSILHLGIGGSDLGPRLLNDVFSKLELGGEDAMKIRFAANVDFHEMKAALAALNPKTTLVVTASKSFSTRETLHNAQHIFKWLDSAGPDYRGKALVAATCKPSKAMELGIPPERIFEFSETVGGRYSLWGPVSIGVRMVHGNLVFNELLEGAALMDGHVLQSKASQCIPTLLAMSDLYNLEQGVASLMLSPYDSRLSQLVPYLQQLWMESLGKGVNNHGELLYKPSCPILWGDVGTNGQHAFFQMLHQSRIASSVELMAIIHPNHDEEQSHQVLLSHALAQSEAFSVGRLNSMEELADTVNNFKACPGKRPVQMVFMDSLTPYSLGALLAMWEHRTAALAAMQNINPFDQWGVELGKGIAEQLEHSVPPGEAPAENPVTAHFINHFLKNAGQR</sequence>
<dbReference type="EMBL" id="JANKHG010000014">
    <property type="protein sequence ID" value="MCR2745521.1"/>
    <property type="molecule type" value="Genomic_DNA"/>
</dbReference>
<dbReference type="HAMAP" id="MF_00473">
    <property type="entry name" value="G6P_isomerase"/>
    <property type="match status" value="1"/>
</dbReference>
<dbReference type="InterPro" id="IPR046348">
    <property type="entry name" value="SIS_dom_sf"/>
</dbReference>
<protein>
    <recommendedName>
        <fullName evidence="7">Glucose-6-phosphate isomerase</fullName>
        <shortName evidence="7">GPI</shortName>
        <ecNumber evidence="7">5.3.1.9</ecNumber>
    </recommendedName>
    <alternativeName>
        <fullName evidence="7">Phosphoglucose isomerase</fullName>
        <shortName evidence="7">PGI</shortName>
    </alternativeName>
    <alternativeName>
        <fullName evidence="7">Phosphohexose isomerase</fullName>
        <shortName evidence="7">PHI</shortName>
    </alternativeName>
</protein>
<dbReference type="PRINTS" id="PR00662">
    <property type="entry name" value="G6PISOMERASE"/>
</dbReference>
<name>A0ABT1XE07_9BURK</name>
<evidence type="ECO:0000256" key="8">
    <source>
        <dbReference type="RuleBase" id="RU000612"/>
    </source>
</evidence>
<organism evidence="9 10">
    <name type="scientific">Limnobacter parvus</name>
    <dbReference type="NCBI Taxonomy" id="2939690"/>
    <lineage>
        <taxon>Bacteria</taxon>
        <taxon>Pseudomonadati</taxon>
        <taxon>Pseudomonadota</taxon>
        <taxon>Betaproteobacteria</taxon>
        <taxon>Burkholderiales</taxon>
        <taxon>Burkholderiaceae</taxon>
        <taxon>Limnobacter</taxon>
    </lineage>
</organism>
<evidence type="ECO:0000313" key="10">
    <source>
        <dbReference type="Proteomes" id="UP001165267"/>
    </source>
</evidence>
<keyword evidence="10" id="KW-1185">Reference proteome</keyword>
<dbReference type="CDD" id="cd05015">
    <property type="entry name" value="SIS_PGI_1"/>
    <property type="match status" value="1"/>
</dbReference>
<feature type="active site" evidence="7">
    <location>
        <position position="368"/>
    </location>
</feature>
<gene>
    <name evidence="7" type="primary">pgi</name>
    <name evidence="9" type="ORF">NSP04_02530</name>
</gene>
<dbReference type="InterPro" id="IPR023096">
    <property type="entry name" value="G6P_Isomerase_C"/>
</dbReference>
<evidence type="ECO:0000256" key="3">
    <source>
        <dbReference type="ARBA" id="ARBA00022432"/>
    </source>
</evidence>
<keyword evidence="3 7" id="KW-0312">Gluconeogenesis</keyword>
<evidence type="ECO:0000256" key="2">
    <source>
        <dbReference type="ARBA" id="ARBA00006604"/>
    </source>
</evidence>
<evidence type="ECO:0000256" key="1">
    <source>
        <dbReference type="ARBA" id="ARBA00004926"/>
    </source>
</evidence>
<dbReference type="SUPFAM" id="SSF53697">
    <property type="entry name" value="SIS domain"/>
    <property type="match status" value="1"/>
</dbReference>
<dbReference type="CDD" id="cd05016">
    <property type="entry name" value="SIS_PGI_2"/>
    <property type="match status" value="1"/>
</dbReference>
<dbReference type="InterPro" id="IPR035482">
    <property type="entry name" value="SIS_PGI_2"/>
</dbReference>
<proteinExistence type="inferred from homology"/>
<dbReference type="PANTHER" id="PTHR11469">
    <property type="entry name" value="GLUCOSE-6-PHOSPHATE ISOMERASE"/>
    <property type="match status" value="1"/>
</dbReference>
<evidence type="ECO:0000256" key="5">
    <source>
        <dbReference type="ARBA" id="ARBA00023235"/>
    </source>
</evidence>
<keyword evidence="5 7" id="KW-0413">Isomerase</keyword>
<dbReference type="InterPro" id="IPR035476">
    <property type="entry name" value="SIS_PGI_1"/>
</dbReference>
<accession>A0ABT1XE07</accession>
<dbReference type="PROSITE" id="PS51463">
    <property type="entry name" value="P_GLUCOSE_ISOMERASE_3"/>
    <property type="match status" value="1"/>
</dbReference>
<dbReference type="PANTHER" id="PTHR11469:SF1">
    <property type="entry name" value="GLUCOSE-6-PHOSPHATE ISOMERASE"/>
    <property type="match status" value="1"/>
</dbReference>
<comment type="pathway">
    <text evidence="7">Carbohydrate biosynthesis; gluconeogenesis.</text>
</comment>
<feature type="active site" evidence="7">
    <location>
        <position position="485"/>
    </location>
</feature>
<comment type="function">
    <text evidence="7">Catalyzes the reversible isomerization of glucose-6-phosphate to fructose-6-phosphate.</text>
</comment>
<evidence type="ECO:0000256" key="4">
    <source>
        <dbReference type="ARBA" id="ARBA00023152"/>
    </source>
</evidence>
<dbReference type="Gene3D" id="1.10.1390.10">
    <property type="match status" value="1"/>
</dbReference>
<dbReference type="Gene3D" id="3.40.50.10490">
    <property type="entry name" value="Glucose-6-phosphate isomerase like protein, domain 1"/>
    <property type="match status" value="2"/>
</dbReference>
<feature type="active site" description="Proton donor" evidence="7">
    <location>
        <position position="337"/>
    </location>
</feature>
<dbReference type="PROSITE" id="PS00765">
    <property type="entry name" value="P_GLUCOSE_ISOMERASE_1"/>
    <property type="match status" value="1"/>
</dbReference>
<comment type="catalytic activity">
    <reaction evidence="6 7 8">
        <text>alpha-D-glucose 6-phosphate = beta-D-fructose 6-phosphate</text>
        <dbReference type="Rhea" id="RHEA:11816"/>
        <dbReference type="ChEBI" id="CHEBI:57634"/>
        <dbReference type="ChEBI" id="CHEBI:58225"/>
        <dbReference type="EC" id="5.3.1.9"/>
    </reaction>
</comment>
<evidence type="ECO:0000256" key="6">
    <source>
        <dbReference type="ARBA" id="ARBA00029321"/>
    </source>
</evidence>
<evidence type="ECO:0000313" key="9">
    <source>
        <dbReference type="EMBL" id="MCR2745521.1"/>
    </source>
</evidence>
<dbReference type="EC" id="5.3.1.9" evidence="7"/>
<comment type="caution">
    <text evidence="9">The sequence shown here is derived from an EMBL/GenBank/DDBJ whole genome shotgun (WGS) entry which is preliminary data.</text>
</comment>
<dbReference type="InterPro" id="IPR018189">
    <property type="entry name" value="Phosphoglucose_isomerase_CS"/>
</dbReference>
<comment type="similarity">
    <text evidence="2 7 8">Belongs to the GPI family.</text>
</comment>
<dbReference type="InterPro" id="IPR001672">
    <property type="entry name" value="G6P_Isomerase"/>
</dbReference>
<comment type="subcellular location">
    <subcellularLocation>
        <location evidence="7">Cytoplasm</location>
    </subcellularLocation>
</comment>
<evidence type="ECO:0000256" key="7">
    <source>
        <dbReference type="HAMAP-Rule" id="MF_00473"/>
    </source>
</evidence>
<dbReference type="Pfam" id="PF00342">
    <property type="entry name" value="PGI"/>
    <property type="match status" value="1"/>
</dbReference>
<comment type="pathway">
    <text evidence="1 7 8">Carbohydrate degradation; glycolysis; D-glyceraldehyde 3-phosphate and glycerone phosphate from D-glucose: step 2/4.</text>
</comment>